<name>A0A9Q3BVW8_9BASI</name>
<protein>
    <submittedName>
        <fullName evidence="1">Uncharacterized protein</fullName>
    </submittedName>
</protein>
<comment type="caution">
    <text evidence="1">The sequence shown here is derived from an EMBL/GenBank/DDBJ whole genome shotgun (WGS) entry which is preliminary data.</text>
</comment>
<dbReference type="EMBL" id="AVOT02003413">
    <property type="protein sequence ID" value="MBW0473446.1"/>
    <property type="molecule type" value="Genomic_DNA"/>
</dbReference>
<keyword evidence="2" id="KW-1185">Reference proteome</keyword>
<organism evidence="1 2">
    <name type="scientific">Austropuccinia psidii MF-1</name>
    <dbReference type="NCBI Taxonomy" id="1389203"/>
    <lineage>
        <taxon>Eukaryota</taxon>
        <taxon>Fungi</taxon>
        <taxon>Dikarya</taxon>
        <taxon>Basidiomycota</taxon>
        <taxon>Pucciniomycotina</taxon>
        <taxon>Pucciniomycetes</taxon>
        <taxon>Pucciniales</taxon>
        <taxon>Sphaerophragmiaceae</taxon>
        <taxon>Austropuccinia</taxon>
    </lineage>
</organism>
<dbReference type="Proteomes" id="UP000765509">
    <property type="component" value="Unassembled WGS sequence"/>
</dbReference>
<sequence length="140" mass="15722">MEDNHIGKLFTELSTHSGVDGAQKKFEEAFNKVFTLAQDTTLALKSDVEITLPKENMNWARAEERTAATTATVYAYQSIRNKNGLMLTPAQEEYVEERLHATISDPSSEAVFLHPHYLRLVIVYYAKNPTSSGLAHIKHA</sequence>
<evidence type="ECO:0000313" key="1">
    <source>
        <dbReference type="EMBL" id="MBW0473446.1"/>
    </source>
</evidence>
<proteinExistence type="predicted"/>
<gene>
    <name evidence="1" type="ORF">O181_013161</name>
</gene>
<evidence type="ECO:0000313" key="2">
    <source>
        <dbReference type="Proteomes" id="UP000765509"/>
    </source>
</evidence>
<reference evidence="1" key="1">
    <citation type="submission" date="2021-03" db="EMBL/GenBank/DDBJ databases">
        <title>Draft genome sequence of rust myrtle Austropuccinia psidii MF-1, a brazilian biotype.</title>
        <authorList>
            <person name="Quecine M.C."/>
            <person name="Pachon D.M.R."/>
            <person name="Bonatelli M.L."/>
            <person name="Correr F.H."/>
            <person name="Franceschini L.M."/>
            <person name="Leite T.F."/>
            <person name="Margarido G.R.A."/>
            <person name="Almeida C.A."/>
            <person name="Ferrarezi J.A."/>
            <person name="Labate C.A."/>
        </authorList>
    </citation>
    <scope>NUCLEOTIDE SEQUENCE</scope>
    <source>
        <strain evidence="1">MF-1</strain>
    </source>
</reference>
<dbReference type="AlphaFoldDB" id="A0A9Q3BVW8"/>
<accession>A0A9Q3BVW8</accession>